<keyword evidence="4 5" id="KW-0560">Oxidoreductase</keyword>
<dbReference type="InterPro" id="IPR016172">
    <property type="entry name" value="D-lactate_DH_C-sub1"/>
</dbReference>
<dbReference type="InterPro" id="IPR012256">
    <property type="entry name" value="D_lactate_DH"/>
</dbReference>
<dbReference type="GO" id="GO:0055085">
    <property type="term" value="P:transmembrane transport"/>
    <property type="evidence" value="ECO:0007669"/>
    <property type="project" value="InterPro"/>
</dbReference>
<evidence type="ECO:0000313" key="9">
    <source>
        <dbReference type="EMBL" id="SAM57642.1"/>
    </source>
</evidence>
<dbReference type="SUPFAM" id="SSF55103">
    <property type="entry name" value="FAD-linked oxidases, C-terminal domain"/>
    <property type="match status" value="1"/>
</dbReference>
<dbReference type="GO" id="GO:0031234">
    <property type="term" value="C:extrinsic component of cytoplasmic side of plasma membrane"/>
    <property type="evidence" value="ECO:0007669"/>
    <property type="project" value="UniProtKB-UniRule"/>
</dbReference>
<feature type="domain" description="FAD-binding PCMH-type" evidence="8">
    <location>
        <begin position="52"/>
        <end position="281"/>
    </location>
</feature>
<feature type="binding site" evidence="5 7">
    <location>
        <position position="159"/>
    </location>
    <ligand>
        <name>FAD</name>
        <dbReference type="ChEBI" id="CHEBI:57692"/>
    </ligand>
</feature>
<evidence type="ECO:0000256" key="1">
    <source>
        <dbReference type="ARBA" id="ARBA00001974"/>
    </source>
</evidence>
<dbReference type="PANTHER" id="PTHR43716:SF1">
    <property type="entry name" value="D-2-HYDROXYGLUTARATE DEHYDROGENASE, MITOCHONDRIAL"/>
    <property type="match status" value="1"/>
</dbReference>
<keyword evidence="5 6" id="KW-0874">Quinone</keyword>
<dbReference type="GO" id="GO:0071949">
    <property type="term" value="F:FAD binding"/>
    <property type="evidence" value="ECO:0007669"/>
    <property type="project" value="InterPro"/>
</dbReference>
<dbReference type="EMBL" id="FKLO01000016">
    <property type="protein sequence ID" value="SAM57642.1"/>
    <property type="molecule type" value="Genomic_DNA"/>
</dbReference>
<keyword evidence="5" id="KW-0472">Membrane</keyword>
<dbReference type="PANTHER" id="PTHR43716">
    <property type="entry name" value="D-2-HYDROXYGLUTARATE DEHYDROGENASE, MITOCHONDRIAL"/>
    <property type="match status" value="1"/>
</dbReference>
<gene>
    <name evidence="5" type="primary">dld</name>
    <name evidence="9" type="ORF">CHUV0807_0328</name>
</gene>
<evidence type="ECO:0000256" key="4">
    <source>
        <dbReference type="ARBA" id="ARBA00023002"/>
    </source>
</evidence>
<dbReference type="InterPro" id="IPR015409">
    <property type="entry name" value="Lactate_DH_C"/>
</dbReference>
<dbReference type="Gene3D" id="3.30.465.10">
    <property type="match status" value="1"/>
</dbReference>
<evidence type="ECO:0000256" key="3">
    <source>
        <dbReference type="ARBA" id="ARBA00022827"/>
    </source>
</evidence>
<comment type="cofactor">
    <cofactor evidence="1 5 6 7">
        <name>FAD</name>
        <dbReference type="ChEBI" id="CHEBI:57692"/>
    </cofactor>
</comment>
<proteinExistence type="inferred from homology"/>
<dbReference type="PROSITE" id="PS51387">
    <property type="entry name" value="FAD_PCMH"/>
    <property type="match status" value="1"/>
</dbReference>
<dbReference type="GO" id="GO:0004458">
    <property type="term" value="F:D-lactate dehydrogenase (cytochrome) activity"/>
    <property type="evidence" value="ECO:0007669"/>
    <property type="project" value="UniProtKB-UniRule"/>
</dbReference>
<dbReference type="NCBIfam" id="NF008387">
    <property type="entry name" value="PRK11183.1"/>
    <property type="match status" value="1"/>
</dbReference>
<feature type="binding site" evidence="7">
    <location>
        <position position="266"/>
    </location>
    <ligand>
        <name>FAD</name>
        <dbReference type="ChEBI" id="CHEBI:57692"/>
    </ligand>
</feature>
<dbReference type="InterPro" id="IPR016173">
    <property type="entry name" value="D-lactate_DH_C-sub2"/>
</dbReference>
<evidence type="ECO:0000313" key="10">
    <source>
        <dbReference type="Proteomes" id="UP000190837"/>
    </source>
</evidence>
<feature type="binding site" evidence="5 7">
    <location>
        <position position="271"/>
    </location>
    <ligand>
        <name>FAD</name>
        <dbReference type="ChEBI" id="CHEBI:57692"/>
    </ligand>
</feature>
<dbReference type="EC" id="1.1.5.12" evidence="5"/>
<dbReference type="InterPro" id="IPR016169">
    <property type="entry name" value="FAD-bd_PCMH_sub2"/>
</dbReference>
<dbReference type="InterPro" id="IPR036318">
    <property type="entry name" value="FAD-bd_PCMH-like_sf"/>
</dbReference>
<dbReference type="SUPFAM" id="SSF56176">
    <property type="entry name" value="FAD-binding/transporter-associated domain-like"/>
    <property type="match status" value="1"/>
</dbReference>
<comment type="similarity">
    <text evidence="5">Belongs to the quinone-dependent D-lactate dehydrogenase family.</text>
</comment>
<keyword evidence="5" id="KW-0997">Cell inner membrane</keyword>
<dbReference type="GO" id="GO:0022904">
    <property type="term" value="P:respiratory electron transport chain"/>
    <property type="evidence" value="ECO:0007669"/>
    <property type="project" value="InterPro"/>
</dbReference>
<evidence type="ECO:0000256" key="5">
    <source>
        <dbReference type="HAMAP-Rule" id="MF_02092"/>
    </source>
</evidence>
<dbReference type="GO" id="GO:0048038">
    <property type="term" value="F:quinone binding"/>
    <property type="evidence" value="ECO:0007669"/>
    <property type="project" value="UniProtKB-KW"/>
</dbReference>
<dbReference type="InterPro" id="IPR016166">
    <property type="entry name" value="FAD-bd_PCMH"/>
</dbReference>
<organism evidence="9 10">
    <name type="scientific">Cardiobacterium hominis</name>
    <dbReference type="NCBI Taxonomy" id="2718"/>
    <lineage>
        <taxon>Bacteria</taxon>
        <taxon>Pseudomonadati</taxon>
        <taxon>Pseudomonadota</taxon>
        <taxon>Gammaproteobacteria</taxon>
        <taxon>Cardiobacteriales</taxon>
        <taxon>Cardiobacteriaceae</taxon>
        <taxon>Cardiobacterium</taxon>
    </lineage>
</organism>
<dbReference type="InterPro" id="IPR016167">
    <property type="entry name" value="FAD-bd_PCMH_sub1"/>
</dbReference>
<dbReference type="Gene3D" id="3.30.43.10">
    <property type="entry name" value="Uridine Diphospho-n-acetylenolpyruvylglucosamine Reductase, domain 2"/>
    <property type="match status" value="1"/>
</dbReference>
<dbReference type="Pfam" id="PF01565">
    <property type="entry name" value="FAD_binding_4"/>
    <property type="match status" value="1"/>
</dbReference>
<feature type="binding site" evidence="5 7">
    <location>
        <begin position="94"/>
        <end position="95"/>
    </location>
    <ligand>
        <name>FAD</name>
        <dbReference type="ChEBI" id="CHEBI:57692"/>
    </ligand>
</feature>
<comment type="catalytic activity">
    <reaction evidence="5 6">
        <text>(R)-lactate + a quinone = a quinol + pyruvate</text>
        <dbReference type="Rhea" id="RHEA:51468"/>
        <dbReference type="ChEBI" id="CHEBI:15361"/>
        <dbReference type="ChEBI" id="CHEBI:16004"/>
        <dbReference type="ChEBI" id="CHEBI:24646"/>
        <dbReference type="ChEBI" id="CHEBI:132124"/>
        <dbReference type="EC" id="1.1.5.12"/>
    </reaction>
</comment>
<accession>A0A1C3H266</accession>
<dbReference type="Proteomes" id="UP000190837">
    <property type="component" value="Unassembled WGS sequence"/>
</dbReference>
<sequence>MARQQNPIQNHKGKPMTTNHPALAELAAIVGHRHLLTKPAKTAPYRKGFRYGEGDVLAVVQPGSLYELWQTAQTCVAHDLIIIMQASNTGLTGGSVPYGDYDRPVVLISARRLKGIRLIEDGAQAIALPGATLYELEDELTAIGREPHSVIGSSCIGASIIGGICNNSGGALIHRGPAYTEMALYARVNEHGELELINHLGINLGQHPESLLNRLERGDYTDADIAPASGQTSDHEYQDRVRDIDADTPSRYNNDARRLFEASGSAGRLIVFAVRIDTFAKPERQQIYYIGAHDPDTLTELRRHILKNFKNLPVSGEYMHRDCYDIAERYGRDTYLVIDRLGSKHIPAFFRWKNRIDRLGEKLRLKNLSDRLSQCATDMLPTHLPPFMQHMREQYEHHLILKMADGGVDEAASYLKQYFDAHPHDGAYYACSGKEGAQATLHRFAAAGAANRYHAVKGREVGDLLALDIALRRNEHDWFERLPAEIDQHIAAKLYYGHYFCHVMHQDYILKPGSDAAAVKHALLAYLDGKGAEYPAEHNVGHLYPAKEALANFYRAQDPTNSLNPGIGKTTKKKHWAKSCGCGGH</sequence>
<keyword evidence="3 5" id="KW-0274">FAD</keyword>
<evidence type="ECO:0000259" key="8">
    <source>
        <dbReference type="PROSITE" id="PS51387"/>
    </source>
</evidence>
<feature type="binding site" evidence="5 7">
    <location>
        <begin position="86"/>
        <end position="90"/>
    </location>
    <ligand>
        <name>FAD</name>
        <dbReference type="ChEBI" id="CHEBI:57692"/>
    </ligand>
</feature>
<dbReference type="Gene3D" id="3.30.1370.20">
    <property type="entry name" value="D-lactate dehydrogenase, cap domain, subdomain 2"/>
    <property type="match status" value="1"/>
</dbReference>
<keyword evidence="2 5" id="KW-0285">Flavoprotein</keyword>
<dbReference type="Gene3D" id="3.30.70.610">
    <property type="entry name" value="D-lactate dehydrogenase, cap domain, subdomain 1"/>
    <property type="match status" value="2"/>
</dbReference>
<dbReference type="AlphaFoldDB" id="A0A1C3H266"/>
<reference evidence="10" key="1">
    <citation type="submission" date="2016-04" db="EMBL/GenBank/DDBJ databases">
        <authorList>
            <person name="Tagini F."/>
        </authorList>
    </citation>
    <scope>NUCLEOTIDE SEQUENCE [LARGE SCALE GENOMIC DNA]</scope>
    <source>
        <strain evidence="10">CHUV0807</strain>
    </source>
</reference>
<comment type="subcellular location">
    <subcellularLocation>
        <location evidence="5">Cell inner membrane</location>
        <topology evidence="5">Peripheral membrane protein</topology>
        <orientation evidence="5">Cytoplasmic side</orientation>
    </subcellularLocation>
</comment>
<dbReference type="Pfam" id="PF09330">
    <property type="entry name" value="Lact-deh-memb"/>
    <property type="match status" value="1"/>
</dbReference>
<dbReference type="HAMAP" id="MF_02092">
    <property type="entry name" value="DLDH_Dld"/>
    <property type="match status" value="1"/>
</dbReference>
<protein>
    <recommendedName>
        <fullName evidence="5">Quinone-dependent D-lactate dehydrogenase</fullName>
        <ecNumber evidence="5">1.1.5.12</ecNumber>
    </recommendedName>
    <alternativeName>
        <fullName evidence="5">D-lactate dehydrogenase</fullName>
        <shortName evidence="5">D-LDH</shortName>
    </alternativeName>
</protein>
<keyword evidence="5" id="KW-1003">Cell membrane</keyword>
<feature type="binding site" evidence="5 7">
    <location>
        <position position="169"/>
    </location>
    <ligand>
        <name>FAD</name>
        <dbReference type="ChEBI" id="CHEBI:57692"/>
    </ligand>
</feature>
<dbReference type="GO" id="GO:0006089">
    <property type="term" value="P:lactate metabolic process"/>
    <property type="evidence" value="ECO:0007669"/>
    <property type="project" value="UniProtKB-UniRule"/>
</dbReference>
<dbReference type="InterPro" id="IPR051264">
    <property type="entry name" value="FAD-oxidored/transferase_4"/>
</dbReference>
<evidence type="ECO:0000256" key="7">
    <source>
        <dbReference type="PIRSR" id="PIRSR000101-1"/>
    </source>
</evidence>
<dbReference type="InterPro" id="IPR006094">
    <property type="entry name" value="Oxid_FAD_bind_N"/>
</dbReference>
<evidence type="ECO:0000256" key="6">
    <source>
        <dbReference type="PIRNR" id="PIRNR000101"/>
    </source>
</evidence>
<name>A0A1C3H266_9GAMM</name>
<evidence type="ECO:0000256" key="2">
    <source>
        <dbReference type="ARBA" id="ARBA00022630"/>
    </source>
</evidence>
<dbReference type="PIRSF" id="PIRSF000101">
    <property type="entry name" value="D-lactate_dh"/>
    <property type="match status" value="1"/>
</dbReference>
<feature type="binding site" evidence="5 7">
    <location>
        <position position="152"/>
    </location>
    <ligand>
        <name>FAD</name>
        <dbReference type="ChEBI" id="CHEBI:57692"/>
    </ligand>
</feature>
<comment type="function">
    <text evidence="5 6">Catalyzes the oxidation of D-lactate to pyruvate.</text>
</comment>
<dbReference type="GO" id="GO:0102029">
    <property type="term" value="F:D-lactate dehydrogenase (quinone) activity"/>
    <property type="evidence" value="ECO:0007669"/>
    <property type="project" value="UniProtKB-EC"/>
</dbReference>
<dbReference type="InterPro" id="IPR016164">
    <property type="entry name" value="FAD-linked_Oxase-like_C"/>
</dbReference>